<keyword evidence="2" id="KW-1185">Reference proteome</keyword>
<comment type="caution">
    <text evidence="1">The sequence shown here is derived from an EMBL/GenBank/DDBJ whole genome shotgun (WGS) entry which is preliminary data.</text>
</comment>
<proteinExistence type="predicted"/>
<name>A0A7X3CST7_9BACL</name>
<accession>A0A7X3CST7</accession>
<evidence type="ECO:0008006" key="3">
    <source>
        <dbReference type="Google" id="ProtNLM"/>
    </source>
</evidence>
<dbReference type="Proteomes" id="UP000450917">
    <property type="component" value="Unassembled WGS sequence"/>
</dbReference>
<reference evidence="1 2" key="1">
    <citation type="submission" date="2019-11" db="EMBL/GenBank/DDBJ databases">
        <title>Draft genome sequences of five Paenibacillus species of dairy origin.</title>
        <authorList>
            <person name="Olajide A.M."/>
            <person name="Chen S."/>
            <person name="Lapointe G."/>
        </authorList>
    </citation>
    <scope>NUCLEOTIDE SEQUENCE [LARGE SCALE GENOMIC DNA]</scope>
    <source>
        <strain evidence="1 2">2CS3</strain>
    </source>
</reference>
<sequence>MANVLVTLFVMPLLLFLSFAIVPFFVYAMKANHLHTLANHALKEAEAVGYVSPDIRNRLTARLAELGMEGVNLNGTIYPSYAGSTGSLVLRSAADPVVKLVVTYPAPNVTRMLRAVGGGASPSEHEGFYRLELYGQSEAYE</sequence>
<protein>
    <recommendedName>
        <fullName evidence="3">Pilus assembly protein</fullName>
    </recommendedName>
</protein>
<evidence type="ECO:0000313" key="2">
    <source>
        <dbReference type="Proteomes" id="UP000450917"/>
    </source>
</evidence>
<evidence type="ECO:0000313" key="1">
    <source>
        <dbReference type="EMBL" id="MUG72130.1"/>
    </source>
</evidence>
<organism evidence="1 2">
    <name type="scientific">Paenibacillus validus</name>
    <dbReference type="NCBI Taxonomy" id="44253"/>
    <lineage>
        <taxon>Bacteria</taxon>
        <taxon>Bacillati</taxon>
        <taxon>Bacillota</taxon>
        <taxon>Bacilli</taxon>
        <taxon>Bacillales</taxon>
        <taxon>Paenibacillaceae</taxon>
        <taxon>Paenibacillus</taxon>
    </lineage>
</organism>
<dbReference type="EMBL" id="WNZX01000013">
    <property type="protein sequence ID" value="MUG72130.1"/>
    <property type="molecule type" value="Genomic_DNA"/>
</dbReference>
<dbReference type="AlphaFoldDB" id="A0A7X3CST7"/>
<gene>
    <name evidence="1" type="ORF">GNP93_15770</name>
</gene>